<evidence type="ECO:0000313" key="2">
    <source>
        <dbReference type="EMBL" id="KAF2811171.1"/>
    </source>
</evidence>
<reference evidence="4" key="2">
    <citation type="submission" date="2020-04" db="EMBL/GenBank/DDBJ databases">
        <authorList>
            <consortium name="NCBI Genome Project"/>
        </authorList>
    </citation>
    <scope>NUCLEOTIDE SEQUENCE</scope>
    <source>
        <strain evidence="4">CBS 304.34</strain>
    </source>
</reference>
<evidence type="ECO:0000256" key="1">
    <source>
        <dbReference type="SAM" id="MobiDB-lite"/>
    </source>
</evidence>
<keyword evidence="3" id="KW-1185">Reference proteome</keyword>
<organism evidence="2">
    <name type="scientific">Mytilinidion resinicola</name>
    <dbReference type="NCBI Taxonomy" id="574789"/>
    <lineage>
        <taxon>Eukaryota</taxon>
        <taxon>Fungi</taxon>
        <taxon>Dikarya</taxon>
        <taxon>Ascomycota</taxon>
        <taxon>Pezizomycotina</taxon>
        <taxon>Dothideomycetes</taxon>
        <taxon>Pleosporomycetidae</taxon>
        <taxon>Mytilinidiales</taxon>
        <taxon>Mytilinidiaceae</taxon>
        <taxon>Mytilinidion</taxon>
    </lineage>
</organism>
<name>A0A6A6YQY3_9PEZI</name>
<accession>A0A6A6YQY3</accession>
<evidence type="ECO:0000313" key="3">
    <source>
        <dbReference type="Proteomes" id="UP000504636"/>
    </source>
</evidence>
<dbReference type="AlphaFoldDB" id="A0A6A6YQY3"/>
<evidence type="ECO:0000313" key="4">
    <source>
        <dbReference type="RefSeq" id="XP_033578135.1"/>
    </source>
</evidence>
<dbReference type="EMBL" id="MU003699">
    <property type="protein sequence ID" value="KAF2811171.1"/>
    <property type="molecule type" value="Genomic_DNA"/>
</dbReference>
<gene>
    <name evidence="2 4" type="ORF">BDZ99DRAFT_297281</name>
</gene>
<dbReference type="GeneID" id="54455037"/>
<proteinExistence type="predicted"/>
<sequence>MAMSLRYQRSRSNHLSFLRCYIFVYSFHLPPHHFSRKMSKIKAPPTPSTNKATMSDWDELFEHSGDDERKQVQEKKAEISGVDPGQKLRTTLYEFLYAKIENPLNSDGAVVKRICDAIPFSFRDFMRALLIVIGVLSTVCQSWLCYEHFTLKSDIVVKPKVAEALSPEFNLYKFMRAHYELMELSTMHDEAFASEMVVKPEVPEDLFLGVEAYAHIVQKAKMIDEASANENVDEPEVPEDLSLEAEAYAHIVQTAKMIDEASANENVDEPEVPEDLLRGCNLKKLMWAHRSKIWRTNDEAFASENVVKPKVPENLSPGLKAYIHVVQMAKMIDEASANEKVNHVTINPTPSDGTSSTSRAPIASTPSPQPERRVIECPTLMQCDGSSEECSECFSNRIEYIKRVATWLIDRVNF</sequence>
<feature type="region of interest" description="Disordered" evidence="1">
    <location>
        <begin position="344"/>
        <end position="371"/>
    </location>
</feature>
<feature type="compositionally biased region" description="Polar residues" evidence="1">
    <location>
        <begin position="344"/>
        <end position="359"/>
    </location>
</feature>
<protein>
    <submittedName>
        <fullName evidence="2 4">Uncharacterized protein</fullName>
    </submittedName>
</protein>
<reference evidence="2 4" key="1">
    <citation type="journal article" date="2020" name="Stud. Mycol.">
        <title>101 Dothideomycetes genomes: a test case for predicting lifestyles and emergence of pathogens.</title>
        <authorList>
            <person name="Haridas S."/>
            <person name="Albert R."/>
            <person name="Binder M."/>
            <person name="Bloem J."/>
            <person name="Labutti K."/>
            <person name="Salamov A."/>
            <person name="Andreopoulos B."/>
            <person name="Baker S."/>
            <person name="Barry K."/>
            <person name="Bills G."/>
            <person name="Bluhm B."/>
            <person name="Cannon C."/>
            <person name="Castanera R."/>
            <person name="Culley D."/>
            <person name="Daum C."/>
            <person name="Ezra D."/>
            <person name="Gonzalez J."/>
            <person name="Henrissat B."/>
            <person name="Kuo A."/>
            <person name="Liang C."/>
            <person name="Lipzen A."/>
            <person name="Lutzoni F."/>
            <person name="Magnuson J."/>
            <person name="Mondo S."/>
            <person name="Nolan M."/>
            <person name="Ohm R."/>
            <person name="Pangilinan J."/>
            <person name="Park H.-J."/>
            <person name="Ramirez L."/>
            <person name="Alfaro M."/>
            <person name="Sun H."/>
            <person name="Tritt A."/>
            <person name="Yoshinaga Y."/>
            <person name="Zwiers L.-H."/>
            <person name="Turgeon B."/>
            <person name="Goodwin S."/>
            <person name="Spatafora J."/>
            <person name="Crous P."/>
            <person name="Grigoriev I."/>
        </authorList>
    </citation>
    <scope>NUCLEOTIDE SEQUENCE</scope>
    <source>
        <strain evidence="2 4">CBS 304.34</strain>
    </source>
</reference>
<dbReference type="RefSeq" id="XP_033578135.1">
    <property type="nucleotide sequence ID" value="XM_033714144.1"/>
</dbReference>
<reference evidence="4" key="3">
    <citation type="submission" date="2025-04" db="UniProtKB">
        <authorList>
            <consortium name="RefSeq"/>
        </authorList>
    </citation>
    <scope>IDENTIFICATION</scope>
    <source>
        <strain evidence="4">CBS 304.34</strain>
    </source>
</reference>
<dbReference type="Proteomes" id="UP000504636">
    <property type="component" value="Unplaced"/>
</dbReference>